<feature type="domain" description="Fumarylacetoacetase-like C-terminal" evidence="3">
    <location>
        <begin position="72"/>
        <end position="266"/>
    </location>
</feature>
<protein>
    <submittedName>
        <fullName evidence="4">5-carboxymethyl-2-hydroxymuconate Delta-isomerase</fullName>
        <ecNumber evidence="4">5.3.3.10</ecNumber>
    </submittedName>
</protein>
<evidence type="ECO:0000259" key="3">
    <source>
        <dbReference type="Pfam" id="PF01557"/>
    </source>
</evidence>
<evidence type="ECO:0000256" key="2">
    <source>
        <dbReference type="SAM" id="MobiDB-lite"/>
    </source>
</evidence>
<sequence>MRVARLAGGRVAVAADEGWRDVTVLLSLVGHGDPVRAVIESGVDLSELDLTRADFVSADAAELLAPIARPSKVIGAPVNYVDHQVEMHEQKTIAEYGLFLKAPSSIIGPGQEISLPYSDRRTDHEGELGVVIGRRARNVTPSEALDHVFGYVPVLDITVRSGEDRSTRKSFDTFTPVGPYITTRDEVPDPGGLDLRCWVGDELRQAVSTAELIFDVATLVSYASHVMTLEPGDIIATGTPAGVGPLADGDTVVVEIAGLGRLEVTVTGRDGIPYAERPGPRTPAARASGSAAGSGRRSHWAHHLAGLWFRDDLA</sequence>
<feature type="region of interest" description="Disordered" evidence="2">
    <location>
        <begin position="270"/>
        <end position="296"/>
    </location>
</feature>
<accession>F4GYK8</accession>
<dbReference type="RefSeq" id="WP_013772151.1">
    <property type="nucleotide sequence ID" value="NC_015514.1"/>
</dbReference>
<evidence type="ECO:0000256" key="1">
    <source>
        <dbReference type="ARBA" id="ARBA00022723"/>
    </source>
</evidence>
<keyword evidence="4" id="KW-0413">Isomerase</keyword>
<dbReference type="Gene3D" id="3.90.850.10">
    <property type="entry name" value="Fumarylacetoacetase-like, C-terminal domain"/>
    <property type="match status" value="1"/>
</dbReference>
<evidence type="ECO:0000313" key="4">
    <source>
        <dbReference type="EMBL" id="AEE47125.1"/>
    </source>
</evidence>
<organism evidence="4 5">
    <name type="scientific">Cellulomonas fimi (strain ATCC 484 / DSM 20113 / JCM 1341 / CCUG 24087 / LMG 16345 / NBRC 15513 / NCIMB 8980 / NCTC 7547 / NRS-133)</name>
    <dbReference type="NCBI Taxonomy" id="590998"/>
    <lineage>
        <taxon>Bacteria</taxon>
        <taxon>Bacillati</taxon>
        <taxon>Actinomycetota</taxon>
        <taxon>Actinomycetes</taxon>
        <taxon>Micrococcales</taxon>
        <taxon>Cellulomonadaceae</taxon>
        <taxon>Cellulomonas</taxon>
    </lineage>
</organism>
<reference evidence="4 5" key="1">
    <citation type="submission" date="2011-04" db="EMBL/GenBank/DDBJ databases">
        <title>Complete sequence of Cellulomonas fimi ATCC 484.</title>
        <authorList>
            <consortium name="US DOE Joint Genome Institute"/>
            <person name="Lucas S."/>
            <person name="Han J."/>
            <person name="Lapidus A."/>
            <person name="Cheng J.-F."/>
            <person name="Goodwin L."/>
            <person name="Pitluck S."/>
            <person name="Peters L."/>
            <person name="Chertkov O."/>
            <person name="Detter J.C."/>
            <person name="Han C."/>
            <person name="Tapia R."/>
            <person name="Land M."/>
            <person name="Hauser L."/>
            <person name="Kyrpides N."/>
            <person name="Ivanova N."/>
            <person name="Ovchinnikova G."/>
            <person name="Pagani I."/>
            <person name="Mead D."/>
            <person name="Brumm P."/>
            <person name="Woyke T."/>
        </authorList>
    </citation>
    <scope>NUCLEOTIDE SEQUENCE [LARGE SCALE GENOMIC DNA]</scope>
    <source>
        <strain evidence="5">ATCC 484 / DSM 20113 / JCM 1341 / NBRC 15513 / NCIMB 8980 / NCTC 7547</strain>
    </source>
</reference>
<dbReference type="EC" id="5.3.3.10" evidence="4"/>
<gene>
    <name evidence="4" type="ordered locus">Celf_3006</name>
</gene>
<name>F4GYK8_CELFA</name>
<dbReference type="PANTHER" id="PTHR11820">
    <property type="entry name" value="ACYLPYRUVASE"/>
    <property type="match status" value="1"/>
</dbReference>
<keyword evidence="1" id="KW-0479">Metal-binding</keyword>
<evidence type="ECO:0000313" key="5">
    <source>
        <dbReference type="Proteomes" id="UP000008460"/>
    </source>
</evidence>
<feature type="compositionally biased region" description="Low complexity" evidence="2">
    <location>
        <begin position="284"/>
        <end position="295"/>
    </location>
</feature>
<dbReference type="SUPFAM" id="SSF56529">
    <property type="entry name" value="FAH"/>
    <property type="match status" value="1"/>
</dbReference>
<dbReference type="PANTHER" id="PTHR11820:SF112">
    <property type="entry name" value="FUMARYLACETOACETATE HYDROLASE FAMILY PROTEIN (AFU_ORTHOLOGUE AFUA_1G02370)-RELATED"/>
    <property type="match status" value="1"/>
</dbReference>
<dbReference type="KEGG" id="cfi:Celf_3006"/>
<dbReference type="AlphaFoldDB" id="F4GYK8"/>
<dbReference type="InterPro" id="IPR011234">
    <property type="entry name" value="Fumarylacetoacetase-like_C"/>
</dbReference>
<dbReference type="InterPro" id="IPR036663">
    <property type="entry name" value="Fumarylacetoacetase_C_sf"/>
</dbReference>
<dbReference type="EMBL" id="CP002666">
    <property type="protein sequence ID" value="AEE47125.1"/>
    <property type="molecule type" value="Genomic_DNA"/>
</dbReference>
<dbReference type="GO" id="GO:0008704">
    <property type="term" value="F:5-carboxymethyl-2-hydroxymuconate delta-isomerase activity"/>
    <property type="evidence" value="ECO:0007669"/>
    <property type="project" value="UniProtKB-EC"/>
</dbReference>
<dbReference type="STRING" id="590998.Celf_3006"/>
<keyword evidence="5" id="KW-1185">Reference proteome</keyword>
<dbReference type="GO" id="GO:0046872">
    <property type="term" value="F:metal ion binding"/>
    <property type="evidence" value="ECO:0007669"/>
    <property type="project" value="UniProtKB-KW"/>
</dbReference>
<dbReference type="Pfam" id="PF01557">
    <property type="entry name" value="FAA_hydrolase"/>
    <property type="match status" value="1"/>
</dbReference>
<proteinExistence type="predicted"/>
<dbReference type="HOGENOM" id="CLU_028458_3_1_11"/>
<dbReference type="eggNOG" id="COG0179">
    <property type="taxonomic scope" value="Bacteria"/>
</dbReference>
<dbReference type="Proteomes" id="UP000008460">
    <property type="component" value="Chromosome"/>
</dbReference>